<proteinExistence type="predicted"/>
<organism evidence="1">
    <name type="scientific">Arundo donax</name>
    <name type="common">Giant reed</name>
    <name type="synonym">Donax arundinaceus</name>
    <dbReference type="NCBI Taxonomy" id="35708"/>
    <lineage>
        <taxon>Eukaryota</taxon>
        <taxon>Viridiplantae</taxon>
        <taxon>Streptophyta</taxon>
        <taxon>Embryophyta</taxon>
        <taxon>Tracheophyta</taxon>
        <taxon>Spermatophyta</taxon>
        <taxon>Magnoliopsida</taxon>
        <taxon>Liliopsida</taxon>
        <taxon>Poales</taxon>
        <taxon>Poaceae</taxon>
        <taxon>PACMAD clade</taxon>
        <taxon>Arundinoideae</taxon>
        <taxon>Arundineae</taxon>
        <taxon>Arundo</taxon>
    </lineage>
</organism>
<protein>
    <submittedName>
        <fullName evidence="1">Uncharacterized protein</fullName>
    </submittedName>
</protein>
<dbReference type="EMBL" id="GBRH01180715">
    <property type="protein sequence ID" value="JAE17181.1"/>
    <property type="molecule type" value="Transcribed_RNA"/>
</dbReference>
<sequence length="24" mass="2516">MSLGHLQLHLSLDFLSDLGTGSSS</sequence>
<dbReference type="AlphaFoldDB" id="A0A0A9G3R2"/>
<accession>A0A0A9G3R2</accession>
<reference evidence="1" key="1">
    <citation type="submission" date="2014-09" db="EMBL/GenBank/DDBJ databases">
        <authorList>
            <person name="Magalhaes I.L.F."/>
            <person name="Oliveira U."/>
            <person name="Santos F.R."/>
            <person name="Vidigal T.H.D.A."/>
            <person name="Brescovit A.D."/>
            <person name="Santos A.J."/>
        </authorList>
    </citation>
    <scope>NUCLEOTIDE SEQUENCE</scope>
    <source>
        <tissue evidence="1">Shoot tissue taken approximately 20 cm above the soil surface</tissue>
    </source>
</reference>
<name>A0A0A9G3R2_ARUDO</name>
<reference evidence="1" key="2">
    <citation type="journal article" date="2015" name="Data Brief">
        <title>Shoot transcriptome of the giant reed, Arundo donax.</title>
        <authorList>
            <person name="Barrero R.A."/>
            <person name="Guerrero F.D."/>
            <person name="Moolhuijzen P."/>
            <person name="Goolsby J.A."/>
            <person name="Tidwell J."/>
            <person name="Bellgard S.E."/>
            <person name="Bellgard M.I."/>
        </authorList>
    </citation>
    <scope>NUCLEOTIDE SEQUENCE</scope>
    <source>
        <tissue evidence="1">Shoot tissue taken approximately 20 cm above the soil surface</tissue>
    </source>
</reference>
<evidence type="ECO:0000313" key="1">
    <source>
        <dbReference type="EMBL" id="JAE17181.1"/>
    </source>
</evidence>